<dbReference type="Proteomes" id="UP000092024">
    <property type="component" value="Unassembled WGS sequence"/>
</dbReference>
<dbReference type="Gene3D" id="2.60.120.10">
    <property type="entry name" value="Jelly Rolls"/>
    <property type="match status" value="1"/>
</dbReference>
<feature type="domain" description="Cupin type-2" evidence="1">
    <location>
        <begin position="29"/>
        <end position="84"/>
    </location>
</feature>
<sequence length="105" mass="11634">MKFSELIKHQPGQISSRLLWEGGLSDGFIFAMDKGETISPERAEATRWFYVLEGTLRIIGSTSAVTLGKGEAWIIPAYQEHELQGVENCKYAQISLISATAMITI</sequence>
<organism evidence="2 3">
    <name type="scientific">Paenibacillus oryzae</name>
    <dbReference type="NCBI Taxonomy" id="1844972"/>
    <lineage>
        <taxon>Bacteria</taxon>
        <taxon>Bacillati</taxon>
        <taxon>Bacillota</taxon>
        <taxon>Bacilli</taxon>
        <taxon>Bacillales</taxon>
        <taxon>Paenibacillaceae</taxon>
        <taxon>Paenibacillus</taxon>
    </lineage>
</organism>
<dbReference type="EMBL" id="LYPA01000032">
    <property type="protein sequence ID" value="OBR67567.1"/>
    <property type="molecule type" value="Genomic_DNA"/>
</dbReference>
<reference evidence="2 3" key="1">
    <citation type="submission" date="2016-05" db="EMBL/GenBank/DDBJ databases">
        <title>Paenibacillus oryzae. sp. nov., isolated from the rice root.</title>
        <authorList>
            <person name="Zhang J."/>
            <person name="Zhang X."/>
        </authorList>
    </citation>
    <scope>NUCLEOTIDE SEQUENCE [LARGE SCALE GENOMIC DNA]</scope>
    <source>
        <strain evidence="2 3">1DrF-4</strain>
    </source>
</reference>
<dbReference type="STRING" id="1844972.A7K91_22030"/>
<dbReference type="InterPro" id="IPR011051">
    <property type="entry name" value="RmlC_Cupin_sf"/>
</dbReference>
<accession>A0A1A5YPN4</accession>
<evidence type="ECO:0000313" key="3">
    <source>
        <dbReference type="Proteomes" id="UP000092024"/>
    </source>
</evidence>
<name>A0A1A5YPN4_9BACL</name>
<dbReference type="AlphaFoldDB" id="A0A1A5YPN4"/>
<evidence type="ECO:0000259" key="1">
    <source>
        <dbReference type="Pfam" id="PF07883"/>
    </source>
</evidence>
<keyword evidence="3" id="KW-1185">Reference proteome</keyword>
<dbReference type="Pfam" id="PF07883">
    <property type="entry name" value="Cupin_2"/>
    <property type="match status" value="1"/>
</dbReference>
<protein>
    <recommendedName>
        <fullName evidence="1">Cupin type-2 domain-containing protein</fullName>
    </recommendedName>
</protein>
<comment type="caution">
    <text evidence="2">The sequence shown here is derived from an EMBL/GenBank/DDBJ whole genome shotgun (WGS) entry which is preliminary data.</text>
</comment>
<dbReference type="InterPro" id="IPR014710">
    <property type="entry name" value="RmlC-like_jellyroll"/>
</dbReference>
<evidence type="ECO:0000313" key="2">
    <source>
        <dbReference type="EMBL" id="OBR67567.1"/>
    </source>
</evidence>
<dbReference type="RefSeq" id="WP_068680361.1">
    <property type="nucleotide sequence ID" value="NZ_LYPA01000032.1"/>
</dbReference>
<gene>
    <name evidence="2" type="ORF">A7K91_22030</name>
</gene>
<dbReference type="SUPFAM" id="SSF51182">
    <property type="entry name" value="RmlC-like cupins"/>
    <property type="match status" value="1"/>
</dbReference>
<proteinExistence type="predicted"/>
<dbReference type="OrthoDB" id="2223205at2"/>
<dbReference type="InterPro" id="IPR013096">
    <property type="entry name" value="Cupin_2"/>
</dbReference>